<proteinExistence type="predicted"/>
<accession>W1IZX1</accession>
<keyword evidence="2" id="KW-1185">Reference proteome</keyword>
<sequence>MPVTAKDFYKTATEKEKEEIVNKIGRLKKEPGVPFPQNYKDLLRA</sequence>
<comment type="caution">
    <text evidence="1">The sequence shown here is derived from an EMBL/GenBank/DDBJ whole genome shotgun (WGS) entry which is preliminary data.</text>
</comment>
<evidence type="ECO:0000313" key="1">
    <source>
        <dbReference type="EMBL" id="CDL83176.1"/>
    </source>
</evidence>
<gene>
    <name evidence="1" type="ORF">XSR1_30034</name>
</gene>
<organism evidence="1 2">
    <name type="scientific">Xenorhabdus szentirmaii DSM 16338</name>
    <dbReference type="NCBI Taxonomy" id="1427518"/>
    <lineage>
        <taxon>Bacteria</taxon>
        <taxon>Pseudomonadati</taxon>
        <taxon>Pseudomonadota</taxon>
        <taxon>Gammaproteobacteria</taxon>
        <taxon>Enterobacterales</taxon>
        <taxon>Morganellaceae</taxon>
        <taxon>Xenorhabdus</taxon>
    </lineage>
</organism>
<dbReference type="AlphaFoldDB" id="W1IZX1"/>
<name>W1IZX1_9GAMM</name>
<evidence type="ECO:0000313" key="2">
    <source>
        <dbReference type="Proteomes" id="UP000019202"/>
    </source>
</evidence>
<dbReference type="Proteomes" id="UP000019202">
    <property type="component" value="Unassembled WGS sequence"/>
</dbReference>
<reference evidence="1" key="1">
    <citation type="submission" date="2013-11" db="EMBL/GenBank/DDBJ databases">
        <title>Draft genome sequence and annotation of the entomopathogenic bacteria, Xenorhabdus cabanillasi strain JM26 and Xenorhabdus szentirmai strain DSM 16338.</title>
        <authorList>
            <person name="Gualtieri M."/>
            <person name="Ogier J.C."/>
            <person name="Pages S."/>
            <person name="Givaudan A."/>
            <person name="Gaudriault S."/>
        </authorList>
    </citation>
    <scope>NUCLEOTIDE SEQUENCE [LARGE SCALE GENOMIC DNA]</scope>
    <source>
        <strain evidence="1">DSM 16338</strain>
    </source>
</reference>
<protein>
    <submittedName>
        <fullName evidence="1">Uncharacterized protein</fullName>
    </submittedName>
</protein>
<dbReference type="EMBL" id="CBXF010000088">
    <property type="protein sequence ID" value="CDL83176.1"/>
    <property type="molecule type" value="Genomic_DNA"/>
</dbReference>
<dbReference type="STRING" id="1427518.XSR1_30034"/>